<evidence type="ECO:0000256" key="2">
    <source>
        <dbReference type="ARBA" id="ARBA00009533"/>
    </source>
</evidence>
<dbReference type="VEuPathDB" id="FungiDB:MELLADRAFT_116911"/>
<proteinExistence type="inferred from homology"/>
<dbReference type="Pfam" id="PF00282">
    <property type="entry name" value="Pyridoxal_deC"/>
    <property type="match status" value="1"/>
</dbReference>
<dbReference type="PANTHER" id="PTHR43321">
    <property type="entry name" value="GLUTAMATE DECARBOXYLASE"/>
    <property type="match status" value="1"/>
</dbReference>
<evidence type="ECO:0000313" key="12">
    <source>
        <dbReference type="Proteomes" id="UP000001072"/>
    </source>
</evidence>
<organism evidence="12">
    <name type="scientific">Melampsora larici-populina (strain 98AG31 / pathotype 3-4-7)</name>
    <name type="common">Poplar leaf rust fungus</name>
    <dbReference type="NCBI Taxonomy" id="747676"/>
    <lineage>
        <taxon>Eukaryota</taxon>
        <taxon>Fungi</taxon>
        <taxon>Dikarya</taxon>
        <taxon>Basidiomycota</taxon>
        <taxon>Pucciniomycotina</taxon>
        <taxon>Pucciniomycetes</taxon>
        <taxon>Pucciniales</taxon>
        <taxon>Melampsoraceae</taxon>
        <taxon>Melampsora</taxon>
    </lineage>
</organism>
<dbReference type="SUPFAM" id="SSF53383">
    <property type="entry name" value="PLP-dependent transferases"/>
    <property type="match status" value="1"/>
</dbReference>
<dbReference type="HOGENOM" id="CLU_019582_2_3_1"/>
<dbReference type="InterPro" id="IPR015424">
    <property type="entry name" value="PyrdxlP-dep_Trfase"/>
</dbReference>
<dbReference type="GO" id="GO:0005829">
    <property type="term" value="C:cytosol"/>
    <property type="evidence" value="ECO:0007669"/>
    <property type="project" value="TreeGrafter"/>
</dbReference>
<feature type="region of interest" description="Disordered" evidence="10">
    <location>
        <begin position="76"/>
        <end position="128"/>
    </location>
</feature>
<dbReference type="InterPro" id="IPR010107">
    <property type="entry name" value="Glutamate_decarboxylase"/>
</dbReference>
<comment type="cofactor">
    <cofactor evidence="1 8 9">
        <name>pyridoxal 5'-phosphate</name>
        <dbReference type="ChEBI" id="CHEBI:597326"/>
    </cofactor>
</comment>
<dbReference type="Gene3D" id="4.10.280.50">
    <property type="match status" value="1"/>
</dbReference>
<comment type="similarity">
    <text evidence="2 9">Belongs to the group II decarboxylase family.</text>
</comment>
<evidence type="ECO:0000256" key="9">
    <source>
        <dbReference type="RuleBase" id="RU361171"/>
    </source>
</evidence>
<dbReference type="GO" id="GO:0030170">
    <property type="term" value="F:pyridoxal phosphate binding"/>
    <property type="evidence" value="ECO:0007669"/>
    <property type="project" value="InterPro"/>
</dbReference>
<dbReference type="InterPro" id="IPR015421">
    <property type="entry name" value="PyrdxlP-dep_Trfase_major"/>
</dbReference>
<dbReference type="OrthoDB" id="9999611at2759"/>
<dbReference type="InterPro" id="IPR002129">
    <property type="entry name" value="PyrdxlP-dep_de-COase"/>
</dbReference>
<gene>
    <name evidence="11" type="ORF">MELLADRAFT_116911</name>
</gene>
<evidence type="ECO:0000256" key="5">
    <source>
        <dbReference type="ARBA" id="ARBA00023239"/>
    </source>
</evidence>
<dbReference type="Gene3D" id="3.90.1150.160">
    <property type="match status" value="1"/>
</dbReference>
<evidence type="ECO:0000256" key="3">
    <source>
        <dbReference type="ARBA" id="ARBA00012421"/>
    </source>
</evidence>
<dbReference type="GO" id="GO:0004351">
    <property type="term" value="F:glutamate decarboxylase activity"/>
    <property type="evidence" value="ECO:0007669"/>
    <property type="project" value="UniProtKB-EC"/>
</dbReference>
<dbReference type="STRING" id="747676.F4RR90"/>
<name>F4RR90_MELLP</name>
<evidence type="ECO:0000256" key="7">
    <source>
        <dbReference type="ARBA" id="ARBA00048868"/>
    </source>
</evidence>
<dbReference type="EC" id="4.1.1.15" evidence="3 9"/>
<accession>F4RR90</accession>
<dbReference type="Proteomes" id="UP000001072">
    <property type="component" value="Unassembled WGS sequence"/>
</dbReference>
<dbReference type="NCBIfam" id="TIGR01788">
    <property type="entry name" value="Glu-decarb-GAD"/>
    <property type="match status" value="1"/>
</dbReference>
<reference evidence="12" key="1">
    <citation type="journal article" date="2011" name="Proc. Natl. Acad. Sci. U.S.A.">
        <title>Obligate biotrophy features unraveled by the genomic analysis of rust fungi.</title>
        <authorList>
            <person name="Duplessis S."/>
            <person name="Cuomo C.A."/>
            <person name="Lin Y.-C."/>
            <person name="Aerts A."/>
            <person name="Tisserant E."/>
            <person name="Veneault-Fourrey C."/>
            <person name="Joly D.L."/>
            <person name="Hacquard S."/>
            <person name="Amselem J."/>
            <person name="Cantarel B.L."/>
            <person name="Chiu R."/>
            <person name="Coutinho P.M."/>
            <person name="Feau N."/>
            <person name="Field M."/>
            <person name="Frey P."/>
            <person name="Gelhaye E."/>
            <person name="Goldberg J."/>
            <person name="Grabherr M.G."/>
            <person name="Kodira C.D."/>
            <person name="Kohler A."/>
            <person name="Kuees U."/>
            <person name="Lindquist E.A."/>
            <person name="Lucas S.M."/>
            <person name="Mago R."/>
            <person name="Mauceli E."/>
            <person name="Morin E."/>
            <person name="Murat C."/>
            <person name="Pangilinan J.L."/>
            <person name="Park R."/>
            <person name="Pearson M."/>
            <person name="Quesneville H."/>
            <person name="Rouhier N."/>
            <person name="Sakthikumar S."/>
            <person name="Salamov A.A."/>
            <person name="Schmutz J."/>
            <person name="Selles B."/>
            <person name="Shapiro H."/>
            <person name="Tanguay P."/>
            <person name="Tuskan G.A."/>
            <person name="Henrissat B."/>
            <person name="Van de Peer Y."/>
            <person name="Rouze P."/>
            <person name="Ellis J.G."/>
            <person name="Dodds P.N."/>
            <person name="Schein J.E."/>
            <person name="Zhong S."/>
            <person name="Hamelin R.C."/>
            <person name="Grigoriev I.V."/>
            <person name="Szabo L.J."/>
            <person name="Martin F."/>
        </authorList>
    </citation>
    <scope>NUCLEOTIDE SEQUENCE [LARGE SCALE GENOMIC DNA]</scope>
    <source>
        <strain evidence="12">98AG31 / pathotype 3-4-7</strain>
    </source>
</reference>
<sequence>MSSSNEPSKTSGNFNSIVGGLKEQVGAAVGNQSLETSGAEQKAKGDAEYKAAQAEGYVEGTKDRVGGKVDNIVGAVTGDKSKQLEGQARNTSPHRSHKFGEEGLPTHPEDERYSNYRGQSGDKGRDLSLQGTLGISPVFQKMDWKRNDDGFCEGKWISETARKDRNVNQELPKLKLAEKGIDADGAYQIIHDILDGDGKENTNLAAFVHTWAPPQATKLCMENIGKNLIEQDEYPKTEVLHGRCLNIVADLWHAPQSVDAIGTATTGSSEGVLLGGLCMKKKWQDRRRAAGKSLYEPGPNIVMGANAQIALKKFPTYFDVEMRLVPVSAETNYCLDPRSAMEYIDENTIGIFMILGSTYTGHYEPIKEMSDILDIYESQTGISIPIHVDAASGGFLAPFVHPDLLWDFRIPRVVSINASGHKFGLTYIGCGWVIWRDSAHFPEDMIFEMRYLGSLQYSLSLNFSRPAHPVINQYFNFLQMGFEGYKAIALADLSNARLLSRALEKSGYFKVVSDVHRKKTDIGKPRGKTFGCTDVDFEEYVEALPLVAFGWSDEFKAKYPHLKQKWIQTLLRAKGWISPNYALPPDSENEEVLRMVIRESISEELIEHIFGSLIEITRDLIKEGGPTTALGNGWHD</sequence>
<keyword evidence="12" id="KW-1185">Reference proteome</keyword>
<dbReference type="InterPro" id="IPR021115">
    <property type="entry name" value="Pyridoxal-P_BS"/>
</dbReference>
<comment type="catalytic activity">
    <reaction evidence="7 9">
        <text>L-glutamate + H(+) = 4-aminobutanoate + CO2</text>
        <dbReference type="Rhea" id="RHEA:17785"/>
        <dbReference type="ChEBI" id="CHEBI:15378"/>
        <dbReference type="ChEBI" id="CHEBI:16526"/>
        <dbReference type="ChEBI" id="CHEBI:29985"/>
        <dbReference type="ChEBI" id="CHEBI:59888"/>
        <dbReference type="EC" id="4.1.1.15"/>
    </reaction>
</comment>
<feature type="modified residue" description="N6-(pyridoxal phosphate)lysine" evidence="8">
    <location>
        <position position="422"/>
    </location>
</feature>
<evidence type="ECO:0000256" key="1">
    <source>
        <dbReference type="ARBA" id="ARBA00001933"/>
    </source>
</evidence>
<evidence type="ECO:0000256" key="4">
    <source>
        <dbReference type="ARBA" id="ARBA00022898"/>
    </source>
</evidence>
<dbReference type="PANTHER" id="PTHR43321:SF3">
    <property type="entry name" value="GLUTAMATE DECARBOXYLASE"/>
    <property type="match status" value="1"/>
</dbReference>
<dbReference type="AlphaFoldDB" id="F4RR90"/>
<dbReference type="KEGG" id="mlr:MELLADRAFT_116911"/>
<keyword evidence="5 9" id="KW-0456">Lyase</keyword>
<protein>
    <recommendedName>
        <fullName evidence="3 9">Glutamate decarboxylase</fullName>
        <ecNumber evidence="3 9">4.1.1.15</ecNumber>
    </recommendedName>
</protein>
<feature type="compositionally biased region" description="Basic and acidic residues" evidence="10">
    <location>
        <begin position="107"/>
        <end position="126"/>
    </location>
</feature>
<keyword evidence="4 8" id="KW-0663">Pyridoxal phosphate</keyword>
<feature type="compositionally biased region" description="Polar residues" evidence="10">
    <location>
        <begin position="30"/>
        <end position="39"/>
    </location>
</feature>
<dbReference type="GeneID" id="18925911"/>
<dbReference type="FunFam" id="3.40.640.10:FF:000017">
    <property type="entry name" value="Glutamate decarboxylase"/>
    <property type="match status" value="1"/>
</dbReference>
<dbReference type="Gene3D" id="3.40.640.10">
    <property type="entry name" value="Type I PLP-dependent aspartate aminotransferase-like (Major domain)"/>
    <property type="match status" value="1"/>
</dbReference>
<dbReference type="PROSITE" id="PS00392">
    <property type="entry name" value="DDC_GAD_HDC_YDC"/>
    <property type="match status" value="1"/>
</dbReference>
<evidence type="ECO:0000256" key="8">
    <source>
        <dbReference type="PIRSR" id="PIRSR602129-50"/>
    </source>
</evidence>
<evidence type="ECO:0000256" key="6">
    <source>
        <dbReference type="ARBA" id="ARBA00024984"/>
    </source>
</evidence>
<dbReference type="EMBL" id="GL883114">
    <property type="protein sequence ID" value="EGG05176.1"/>
    <property type="molecule type" value="Genomic_DNA"/>
</dbReference>
<dbReference type="RefSeq" id="XP_007411541.1">
    <property type="nucleotide sequence ID" value="XM_007411479.1"/>
</dbReference>
<keyword evidence="9" id="KW-0210">Decarboxylase</keyword>
<dbReference type="GO" id="GO:0006538">
    <property type="term" value="P:L-glutamate catabolic process"/>
    <property type="evidence" value="ECO:0007669"/>
    <property type="project" value="TreeGrafter"/>
</dbReference>
<feature type="region of interest" description="Disordered" evidence="10">
    <location>
        <begin position="29"/>
        <end position="50"/>
    </location>
</feature>
<comment type="function">
    <text evidence="6">Converts glutamate to gamma-aminobutyrate (GABA), consuming one intracellular proton in the reaction. The gad system helps to maintain a near-neutral intracellular pH when cells are exposed to extremely acidic conditions. The ability to survive transit through the acidic conditions of the stomach is essential for successful colonization of the mammalian host by commensal and pathogenic bacteria.</text>
</comment>
<evidence type="ECO:0000313" key="11">
    <source>
        <dbReference type="EMBL" id="EGG05176.1"/>
    </source>
</evidence>
<dbReference type="InParanoid" id="F4RR90"/>
<dbReference type="eggNOG" id="KOG1383">
    <property type="taxonomic scope" value="Eukaryota"/>
</dbReference>
<evidence type="ECO:0000256" key="10">
    <source>
        <dbReference type="SAM" id="MobiDB-lite"/>
    </source>
</evidence>